<feature type="region of interest" description="Disordered" evidence="1">
    <location>
        <begin position="1"/>
        <end position="20"/>
    </location>
</feature>
<name>A0ABW2AIH9_9MICO</name>
<keyword evidence="3" id="KW-1185">Reference proteome</keyword>
<protein>
    <submittedName>
        <fullName evidence="2">Uncharacterized protein</fullName>
    </submittedName>
</protein>
<gene>
    <name evidence="2" type="ORF">ACFQDH_16160</name>
</gene>
<sequence>MAQPGSDARVPGPQHPRRGIHRAWIGVGRKESQHGRCDRFEAIEQVELSVDLGALAQPRVTTTRARSPSNLLIVSIAESAPSPGMPGTTIRSPTYNVGAAGRPPSFTGHWSGSNWRTEKRAAADAGKGVTGEICCAVDDSERVPSFMCVSSRPDPVAPSMTPGVSRRH</sequence>
<dbReference type="Proteomes" id="UP001596298">
    <property type="component" value="Unassembled WGS sequence"/>
</dbReference>
<accession>A0ABW2AIH9</accession>
<organism evidence="2 3">
    <name type="scientific">Flexivirga alba</name>
    <dbReference type="NCBI Taxonomy" id="702742"/>
    <lineage>
        <taxon>Bacteria</taxon>
        <taxon>Bacillati</taxon>
        <taxon>Actinomycetota</taxon>
        <taxon>Actinomycetes</taxon>
        <taxon>Micrococcales</taxon>
        <taxon>Dermacoccaceae</taxon>
        <taxon>Flexivirga</taxon>
    </lineage>
</organism>
<evidence type="ECO:0000313" key="3">
    <source>
        <dbReference type="Proteomes" id="UP001596298"/>
    </source>
</evidence>
<proteinExistence type="predicted"/>
<evidence type="ECO:0000313" key="2">
    <source>
        <dbReference type="EMBL" id="MFC6706747.1"/>
    </source>
</evidence>
<dbReference type="EMBL" id="JBHSWH010000001">
    <property type="protein sequence ID" value="MFC6706747.1"/>
    <property type="molecule type" value="Genomic_DNA"/>
</dbReference>
<comment type="caution">
    <text evidence="2">The sequence shown here is derived from an EMBL/GenBank/DDBJ whole genome shotgun (WGS) entry which is preliminary data.</text>
</comment>
<evidence type="ECO:0000256" key="1">
    <source>
        <dbReference type="SAM" id="MobiDB-lite"/>
    </source>
</evidence>
<dbReference type="RefSeq" id="WP_382403438.1">
    <property type="nucleotide sequence ID" value="NZ_JBHSWH010000001.1"/>
</dbReference>
<reference evidence="3" key="1">
    <citation type="journal article" date="2019" name="Int. J. Syst. Evol. Microbiol.">
        <title>The Global Catalogue of Microorganisms (GCM) 10K type strain sequencing project: providing services to taxonomists for standard genome sequencing and annotation.</title>
        <authorList>
            <consortium name="The Broad Institute Genomics Platform"/>
            <consortium name="The Broad Institute Genome Sequencing Center for Infectious Disease"/>
            <person name="Wu L."/>
            <person name="Ma J."/>
        </authorList>
    </citation>
    <scope>NUCLEOTIDE SEQUENCE [LARGE SCALE GENOMIC DNA]</scope>
    <source>
        <strain evidence="3">CCUG 58127</strain>
    </source>
</reference>